<name>A0A367F864_9ACTN</name>
<evidence type="ECO:0008006" key="4">
    <source>
        <dbReference type="Google" id="ProtNLM"/>
    </source>
</evidence>
<dbReference type="Proteomes" id="UP000253094">
    <property type="component" value="Unassembled WGS sequence"/>
</dbReference>
<evidence type="ECO:0000313" key="3">
    <source>
        <dbReference type="Proteomes" id="UP000253094"/>
    </source>
</evidence>
<protein>
    <recommendedName>
        <fullName evidence="4">Tetratricopeptide repeat protein</fullName>
    </recommendedName>
</protein>
<dbReference type="InterPro" id="IPR011990">
    <property type="entry name" value="TPR-like_helical_dom_sf"/>
</dbReference>
<proteinExistence type="predicted"/>
<comment type="caution">
    <text evidence="2">The sequence shown here is derived from an EMBL/GenBank/DDBJ whole genome shotgun (WGS) entry which is preliminary data.</text>
</comment>
<keyword evidence="3" id="KW-1185">Reference proteome</keyword>
<sequence>MNRITVEEASGVSAQERRLSAIGEAAAEVLRHTDYHLVRAEDVAAAVRLSREGHSGRRSAVWLYNEVKSRRVLVALALRHAFAEFADRAGPREPLETPGSLVEARDLLTQALLLVARFHRAEAFLTQQVQLGIGDIATSEKRQSAPQGPPSWPDTAIGRTAAAGWSGRVVAYADHLAPVIAAAARAVCLPPPGWARACAEKLSDLAFDALTDDLDGPVDRQAAALSAHWYERHLIPLAGTWINDLDVAERARDVARRSAPGTPAEADAQAGVLRALLDTGILLKRAAREAGELAGLLESPEAGPAAGAALGTRCDVQNRRGLALLRYGDLETARATFESSLEIAEKQRSLDPDDAAAHAARARHHLGETLVEAGRPVEGRRLIEQARSAREAGGTGDTGGTGGTGAASRAWRRLTLTAQAAARAAVRSGQVVEGLRQAEAVVTDRQARLGDPGDINVVAARVSLGEALLEAGQPIEARHLLQEAGRQRADLLQPTAYWPNHDLVRTAQAELALRDPGTVVRLLERAPVLDDWFAAQVSARLWVEARVVHAQALALGEDPGTAVAALGELAERLAADPGDALPLTVRRALAEVLLLSGDPNEAAAVLRTVRAAESDPGDPPGRARTSLLAARCEDARGDDKAAARHRAALAGVKGLDPNHPLLLEGRYDEAARRFQTGRFDGLDELLAPLLDRTPLAHGRPALGDGHPLLLKAVALADRSGAVRLPRAPRQVLWEDA</sequence>
<accession>A0A367F864</accession>
<dbReference type="EMBL" id="QOIL01000019">
    <property type="protein sequence ID" value="RCG26558.1"/>
    <property type="molecule type" value="Genomic_DNA"/>
</dbReference>
<evidence type="ECO:0000256" key="1">
    <source>
        <dbReference type="SAM" id="MobiDB-lite"/>
    </source>
</evidence>
<evidence type="ECO:0000313" key="2">
    <source>
        <dbReference type="EMBL" id="RCG26558.1"/>
    </source>
</evidence>
<dbReference type="SUPFAM" id="SSF48452">
    <property type="entry name" value="TPR-like"/>
    <property type="match status" value="1"/>
</dbReference>
<organism evidence="2 3">
    <name type="scientific">Sphaerisporangium album</name>
    <dbReference type="NCBI Taxonomy" id="509200"/>
    <lineage>
        <taxon>Bacteria</taxon>
        <taxon>Bacillati</taxon>
        <taxon>Actinomycetota</taxon>
        <taxon>Actinomycetes</taxon>
        <taxon>Streptosporangiales</taxon>
        <taxon>Streptosporangiaceae</taxon>
        <taxon>Sphaerisporangium</taxon>
    </lineage>
</organism>
<feature type="compositionally biased region" description="Gly residues" evidence="1">
    <location>
        <begin position="393"/>
        <end position="405"/>
    </location>
</feature>
<dbReference type="AlphaFoldDB" id="A0A367F864"/>
<gene>
    <name evidence="2" type="ORF">DQ384_29445</name>
</gene>
<dbReference type="Gene3D" id="1.25.40.10">
    <property type="entry name" value="Tetratricopeptide repeat domain"/>
    <property type="match status" value="2"/>
</dbReference>
<reference evidence="2 3" key="1">
    <citation type="submission" date="2018-06" db="EMBL/GenBank/DDBJ databases">
        <title>Sphaerisporangium craniellae sp. nov., isolated from a marine sponge in the South China Sea.</title>
        <authorList>
            <person name="Li L."/>
        </authorList>
    </citation>
    <scope>NUCLEOTIDE SEQUENCE [LARGE SCALE GENOMIC DNA]</scope>
    <source>
        <strain evidence="2 3">CCTCC AA 208026</strain>
    </source>
</reference>
<feature type="region of interest" description="Disordered" evidence="1">
    <location>
        <begin position="387"/>
        <end position="408"/>
    </location>
</feature>